<dbReference type="InterPro" id="IPR020588">
    <property type="entry name" value="RecA_ATP-bd"/>
</dbReference>
<dbReference type="OrthoDB" id="10251254at2759"/>
<dbReference type="GO" id="GO:0000730">
    <property type="term" value="P:DNA recombinase assembly"/>
    <property type="evidence" value="ECO:0007669"/>
    <property type="project" value="TreeGrafter"/>
</dbReference>
<dbReference type="Gene3D" id="3.40.50.300">
    <property type="entry name" value="P-loop containing nucleotide triphosphate hydrolases"/>
    <property type="match status" value="1"/>
</dbReference>
<dbReference type="Gene3D" id="1.10.150.20">
    <property type="entry name" value="5' to 3' exonuclease, C-terminal subdomain"/>
    <property type="match status" value="1"/>
</dbReference>
<protein>
    <submittedName>
        <fullName evidence="7">DNA repair protein</fullName>
    </submittedName>
</protein>
<keyword evidence="2 4" id="KW-0067">ATP-binding</keyword>
<sequence>MATAPTEIASCVEEQENIEAEEAAPATCYSKIEALQQFGIASKDVSNLRDQGYATVESVAYAPKKQLLDLKGFGEAKVLKIQEAAFKVVGKMGFVTATTFLSRRKDMVKLSTGSSQLNELLGGGVETGSITEIFGEFATGKTQICHSLCVYCQMPMDYGGGAGCAMYIDTEGTFRPERIVQICEGIGLDSSDTLNNITFARAYNSDHQMKLLSEATRLMSESRYALVVVDSATALFRSEYIGRGELSVRQQMLGRFMRELLHICDVFGVAVVITNQVVSTPDAMSFKASLKPIGGNIIAHASTTRIFLRKGQKNTRVAKIYDSPNLPESEAQFAIADGGITDSSA</sequence>
<dbReference type="SUPFAM" id="SSF52540">
    <property type="entry name" value="P-loop containing nucleoside triphosphate hydrolases"/>
    <property type="match status" value="1"/>
</dbReference>
<keyword evidence="8" id="KW-1185">Reference proteome</keyword>
<dbReference type="PROSITE" id="PS50163">
    <property type="entry name" value="RECA_3"/>
    <property type="match status" value="1"/>
</dbReference>
<dbReference type="GO" id="GO:0000794">
    <property type="term" value="C:condensed nuclear chromosome"/>
    <property type="evidence" value="ECO:0007669"/>
    <property type="project" value="TreeGrafter"/>
</dbReference>
<evidence type="ECO:0000259" key="5">
    <source>
        <dbReference type="PROSITE" id="PS50162"/>
    </source>
</evidence>
<dbReference type="Proteomes" id="UP000023152">
    <property type="component" value="Unassembled WGS sequence"/>
</dbReference>
<dbReference type="GO" id="GO:0006312">
    <property type="term" value="P:mitotic recombination"/>
    <property type="evidence" value="ECO:0007669"/>
    <property type="project" value="TreeGrafter"/>
</dbReference>
<keyword evidence="3" id="KW-0238">DNA-binding</keyword>
<dbReference type="SUPFAM" id="SSF47794">
    <property type="entry name" value="Rad51 N-terminal domain-like"/>
    <property type="match status" value="1"/>
</dbReference>
<evidence type="ECO:0000313" key="8">
    <source>
        <dbReference type="Proteomes" id="UP000023152"/>
    </source>
</evidence>
<dbReference type="GO" id="GO:0003697">
    <property type="term" value="F:single-stranded DNA binding"/>
    <property type="evidence" value="ECO:0007669"/>
    <property type="project" value="TreeGrafter"/>
</dbReference>
<organism evidence="7 8">
    <name type="scientific">Reticulomyxa filosa</name>
    <dbReference type="NCBI Taxonomy" id="46433"/>
    <lineage>
        <taxon>Eukaryota</taxon>
        <taxon>Sar</taxon>
        <taxon>Rhizaria</taxon>
        <taxon>Retaria</taxon>
        <taxon>Foraminifera</taxon>
        <taxon>Monothalamids</taxon>
        <taxon>Reticulomyxidae</taxon>
        <taxon>Reticulomyxa</taxon>
    </lineage>
</organism>
<dbReference type="GO" id="GO:0007131">
    <property type="term" value="P:reciprocal meiotic recombination"/>
    <property type="evidence" value="ECO:0007669"/>
    <property type="project" value="TreeGrafter"/>
</dbReference>
<comment type="similarity">
    <text evidence="4">Belongs to the RecA family.</text>
</comment>
<keyword evidence="1 4" id="KW-0547">Nucleotide-binding</keyword>
<dbReference type="SMART" id="SM00382">
    <property type="entry name" value="AAA"/>
    <property type="match status" value="1"/>
</dbReference>
<dbReference type="GO" id="GO:0005524">
    <property type="term" value="F:ATP binding"/>
    <property type="evidence" value="ECO:0007669"/>
    <property type="project" value="UniProtKB-KW"/>
</dbReference>
<dbReference type="InterPro" id="IPR027417">
    <property type="entry name" value="P-loop_NTPase"/>
</dbReference>
<dbReference type="InterPro" id="IPR013632">
    <property type="entry name" value="Rad51_C"/>
</dbReference>
<dbReference type="OMA" id="RAYNSNH"/>
<name>X6LZZ8_RETFI</name>
<dbReference type="InterPro" id="IPR016467">
    <property type="entry name" value="DNA_recomb/repair_RecA-like"/>
</dbReference>
<dbReference type="EMBL" id="ASPP01026111">
    <property type="protein sequence ID" value="ETO07493.1"/>
    <property type="molecule type" value="Genomic_DNA"/>
</dbReference>
<dbReference type="GO" id="GO:0070192">
    <property type="term" value="P:chromosome organization involved in meiotic cell cycle"/>
    <property type="evidence" value="ECO:0007669"/>
    <property type="project" value="TreeGrafter"/>
</dbReference>
<dbReference type="Pfam" id="PF08423">
    <property type="entry name" value="Rad51"/>
    <property type="match status" value="1"/>
</dbReference>
<evidence type="ECO:0000259" key="6">
    <source>
        <dbReference type="PROSITE" id="PS50163"/>
    </source>
</evidence>
<comment type="caution">
    <text evidence="7">The sequence shown here is derived from an EMBL/GenBank/DDBJ whole genome shotgun (WGS) entry which is preliminary data.</text>
</comment>
<dbReference type="PANTHER" id="PTHR22942:SF39">
    <property type="entry name" value="DNA REPAIR PROTEIN RAD51 HOMOLOG 1"/>
    <property type="match status" value="1"/>
</dbReference>
<dbReference type="InterPro" id="IPR010995">
    <property type="entry name" value="DNA_repair_Rad51/TF_NusA_a-hlx"/>
</dbReference>
<dbReference type="PROSITE" id="PS50162">
    <property type="entry name" value="RECA_2"/>
    <property type="match status" value="1"/>
</dbReference>
<dbReference type="InterPro" id="IPR020587">
    <property type="entry name" value="RecA_monomer-monomer_interface"/>
</dbReference>
<proteinExistence type="inferred from homology"/>
<evidence type="ECO:0000256" key="1">
    <source>
        <dbReference type="ARBA" id="ARBA00022741"/>
    </source>
</evidence>
<dbReference type="InterPro" id="IPR003593">
    <property type="entry name" value="AAA+_ATPase"/>
</dbReference>
<dbReference type="GO" id="GO:0042148">
    <property type="term" value="P:DNA strand invasion"/>
    <property type="evidence" value="ECO:0007669"/>
    <property type="project" value="TreeGrafter"/>
</dbReference>
<dbReference type="PIRSF" id="PIRSF005856">
    <property type="entry name" value="Rad51"/>
    <property type="match status" value="1"/>
</dbReference>
<reference evidence="7 8" key="1">
    <citation type="journal article" date="2013" name="Curr. Biol.">
        <title>The Genome of the Foraminiferan Reticulomyxa filosa.</title>
        <authorList>
            <person name="Glockner G."/>
            <person name="Hulsmann N."/>
            <person name="Schleicher M."/>
            <person name="Noegel A.A."/>
            <person name="Eichinger L."/>
            <person name="Gallinger C."/>
            <person name="Pawlowski J."/>
            <person name="Sierra R."/>
            <person name="Euteneuer U."/>
            <person name="Pillet L."/>
            <person name="Moustafa A."/>
            <person name="Platzer M."/>
            <person name="Groth M."/>
            <person name="Szafranski K."/>
            <person name="Schliwa M."/>
        </authorList>
    </citation>
    <scope>NUCLEOTIDE SEQUENCE [LARGE SCALE GENOMIC DNA]</scope>
</reference>
<gene>
    <name evidence="7" type="ORF">RFI_29900</name>
</gene>
<dbReference type="FunFam" id="3.40.50.300:FF:002052">
    <property type="entry name" value="DNA repair protein RAD51 homolog"/>
    <property type="match status" value="1"/>
</dbReference>
<evidence type="ECO:0000256" key="3">
    <source>
        <dbReference type="ARBA" id="ARBA00023125"/>
    </source>
</evidence>
<dbReference type="NCBIfam" id="NF003301">
    <property type="entry name" value="PRK04301.1"/>
    <property type="match status" value="1"/>
</dbReference>
<dbReference type="GO" id="GO:0140664">
    <property type="term" value="F:ATP-dependent DNA damage sensor activity"/>
    <property type="evidence" value="ECO:0007669"/>
    <property type="project" value="InterPro"/>
</dbReference>
<accession>X6LZZ8</accession>
<dbReference type="GO" id="GO:0003690">
    <property type="term" value="F:double-stranded DNA binding"/>
    <property type="evidence" value="ECO:0007669"/>
    <property type="project" value="TreeGrafter"/>
</dbReference>
<feature type="domain" description="RecA family profile 2" evidence="6">
    <location>
        <begin position="283"/>
        <end position="345"/>
    </location>
</feature>
<feature type="domain" description="RecA family profile 1" evidence="5">
    <location>
        <begin position="106"/>
        <end position="277"/>
    </location>
</feature>
<evidence type="ECO:0000313" key="7">
    <source>
        <dbReference type="EMBL" id="ETO07493.1"/>
    </source>
</evidence>
<dbReference type="AlphaFoldDB" id="X6LZZ8"/>
<dbReference type="GO" id="GO:0000150">
    <property type="term" value="F:DNA strand exchange activity"/>
    <property type="evidence" value="ECO:0007669"/>
    <property type="project" value="TreeGrafter"/>
</dbReference>
<dbReference type="PANTHER" id="PTHR22942">
    <property type="entry name" value="RECA/RAD51/RADA DNA STRAND-PAIRING FAMILY MEMBER"/>
    <property type="match status" value="1"/>
</dbReference>
<evidence type="ECO:0000256" key="4">
    <source>
        <dbReference type="RuleBase" id="RU003422"/>
    </source>
</evidence>
<evidence type="ECO:0000256" key="2">
    <source>
        <dbReference type="ARBA" id="ARBA00022840"/>
    </source>
</evidence>